<gene>
    <name evidence="3" type="ORF">ACFQHR_00610</name>
</gene>
<keyword evidence="4" id="KW-1185">Reference proteome</keyword>
<name>A0ABW2DE02_9BACT</name>
<dbReference type="PROSITE" id="PS51841">
    <property type="entry name" value="LTD"/>
    <property type="match status" value="2"/>
</dbReference>
<evidence type="ECO:0000256" key="1">
    <source>
        <dbReference type="ARBA" id="ARBA00022729"/>
    </source>
</evidence>
<dbReference type="Gene3D" id="2.60.40.1260">
    <property type="entry name" value="Lamin Tail domain"/>
    <property type="match status" value="2"/>
</dbReference>
<feature type="domain" description="LTD" evidence="2">
    <location>
        <begin position="572"/>
        <end position="699"/>
    </location>
</feature>
<dbReference type="EMBL" id="JBHSYQ010000001">
    <property type="protein sequence ID" value="MFC6996097.1"/>
    <property type="molecule type" value="Genomic_DNA"/>
</dbReference>
<dbReference type="Pfam" id="PF00932">
    <property type="entry name" value="LTD"/>
    <property type="match status" value="2"/>
</dbReference>
<accession>A0ABW2DE02</accession>
<dbReference type="InterPro" id="IPR001322">
    <property type="entry name" value="Lamin_tail_dom"/>
</dbReference>
<dbReference type="Proteomes" id="UP001596405">
    <property type="component" value="Unassembled WGS sequence"/>
</dbReference>
<dbReference type="RefSeq" id="WP_066625857.1">
    <property type="nucleotide sequence ID" value="NZ_JBHSYQ010000001.1"/>
</dbReference>
<organism evidence="3 4">
    <name type="scientific">Rufibacter roseus</name>
    <dbReference type="NCBI Taxonomy" id="1567108"/>
    <lineage>
        <taxon>Bacteria</taxon>
        <taxon>Pseudomonadati</taxon>
        <taxon>Bacteroidota</taxon>
        <taxon>Cytophagia</taxon>
        <taxon>Cytophagales</taxon>
        <taxon>Hymenobacteraceae</taxon>
        <taxon>Rufibacter</taxon>
    </lineage>
</organism>
<feature type="domain" description="LTD" evidence="2">
    <location>
        <begin position="306"/>
        <end position="428"/>
    </location>
</feature>
<dbReference type="Gene3D" id="2.60.40.1220">
    <property type="match status" value="2"/>
</dbReference>
<dbReference type="InterPro" id="IPR014755">
    <property type="entry name" value="Cu-Rt/internalin_Ig-like"/>
</dbReference>
<keyword evidence="1" id="KW-0732">Signal</keyword>
<proteinExistence type="predicted"/>
<comment type="caution">
    <text evidence="3">The sequence shown here is derived from an EMBL/GenBank/DDBJ whole genome shotgun (WGS) entry which is preliminary data.</text>
</comment>
<dbReference type="InterPro" id="IPR036415">
    <property type="entry name" value="Lamin_tail_dom_sf"/>
</dbReference>
<dbReference type="InterPro" id="IPR032812">
    <property type="entry name" value="SbsA_Ig"/>
</dbReference>
<evidence type="ECO:0000313" key="3">
    <source>
        <dbReference type="EMBL" id="MFC6996097.1"/>
    </source>
</evidence>
<sequence length="858" mass="93488">MRQLFLVIIIWLWVLSPIKAQLQESFADGDFTQNPVWVGEVEYFQINAALQLQSKGPAVTGSTIHLATESNLAVGVQWEYYVQLAFATSSGNYAETHLISDGPDLKGATRGYFVRMGGTEDEVSLYRKDGSTSTRIINGPDKTIAANDNRFWVRVTRTTSHEWTLELDVTGTRQNYQLQGTVQDARYVSSAYTGVVFRYSQANAQRFFFDDYSIKDISAPAIAKIEALDARNLEVTLTKAIRQAEAENQSNYLLNENLRPTSAQWLANAPNQVRLTFNQDFNTGINKLEIATLVDQSGNEAQSLAGAFSYSPRAAPGEVRITEIYADVNPLQDLPAAEFFELYNRSNKTFNLQGWQYSDATASVATFPAYLLEPGAYVIVCAAADTSLYKPFGPVVGLPTFPSLNDSGDEVEVFDNTGQRIDFVRYSNSWYREAAKREGGWSLELMNVNSLCTGASQWKGSENPRGGTPGQPNSIQIQDVEAPEVRQVYATGPDRIIVQFSETVDSVQAANAVNYSVTPGVTVQRARRTGNTNTEVELLLASTLQPNTRYAVTVSGVRDCSGNVISGSQAVALVLADSPVAGDIVINEILFNPNSGGVDFVEIVNRSAKYLNLQNWQLANKEAGEVANQRTISTQNLLIAPGQYLAITTNTTVLQAHYPAAVPERLWSMASLPSYPDAAGTVVLLMPNGAVADEVSYRSAQHFKLLRDAEGVSLERISLAGPSVEANFHSAATNVKATPGYRNSQAREAGIGGASKLELTPKVITPDGDGVDDVLLLQFKLPQAGFVASVQIFDASGRLVRKLAGNTLLGAEELLQWDGLKDNGSKAAIGYYIVLVNLFDLQGKQETIKETMVVGGRF</sequence>
<evidence type="ECO:0000259" key="2">
    <source>
        <dbReference type="PROSITE" id="PS51841"/>
    </source>
</evidence>
<reference evidence="4" key="1">
    <citation type="journal article" date="2019" name="Int. J. Syst. Evol. Microbiol.">
        <title>The Global Catalogue of Microorganisms (GCM) 10K type strain sequencing project: providing services to taxonomists for standard genome sequencing and annotation.</title>
        <authorList>
            <consortium name="The Broad Institute Genomics Platform"/>
            <consortium name="The Broad Institute Genome Sequencing Center for Infectious Disease"/>
            <person name="Wu L."/>
            <person name="Ma J."/>
        </authorList>
    </citation>
    <scope>NUCLEOTIDE SEQUENCE [LARGE SCALE GENOMIC DNA]</scope>
    <source>
        <strain evidence="4">CGMCC 4.7393</strain>
    </source>
</reference>
<dbReference type="SUPFAM" id="SSF74853">
    <property type="entry name" value="Lamin A/C globular tail domain"/>
    <property type="match status" value="2"/>
</dbReference>
<protein>
    <submittedName>
        <fullName evidence="3">Lamin tail domain-containing protein</fullName>
    </submittedName>
</protein>
<dbReference type="Gene3D" id="2.60.40.4070">
    <property type="match status" value="1"/>
</dbReference>
<dbReference type="Pfam" id="PF13205">
    <property type="entry name" value="Big_5"/>
    <property type="match status" value="1"/>
</dbReference>
<evidence type="ECO:0000313" key="4">
    <source>
        <dbReference type="Proteomes" id="UP001596405"/>
    </source>
</evidence>